<keyword evidence="4" id="KW-1185">Reference proteome</keyword>
<dbReference type="PANTHER" id="PTHR43745:SF2">
    <property type="entry name" value="NITROREDUCTASE MJ1384-RELATED"/>
    <property type="match status" value="1"/>
</dbReference>
<name>A0A2V2NK90_9EURY</name>
<feature type="domain" description="Nitroreductase" evidence="2">
    <location>
        <begin position="58"/>
        <end position="239"/>
    </location>
</feature>
<dbReference type="EMBL" id="QGMZ01000005">
    <property type="protein sequence ID" value="PWR76031.1"/>
    <property type="molecule type" value="Genomic_DNA"/>
</dbReference>
<sequence length="246" mass="27485">MGIGEDFITNTRYTGPVETDQTRGLNQPPMEDDFSGTIIPLPDPDAGTIESLDISVAIESRESIRKYLDTPLTIEELSYLLWCTQGVKWILEDCSFRTVPSAGARHAIDTYLLINKINTIKPGLYRFLAFEHSLGMISEDKGITDLVFRAGMSQQCIQESALCFIWVADSYRMTWRYGERGFRDIFLEAGHICQNLYLSAQAVGCGVCAIGAFMDNDLNHLLNIDGKKKFALYMASVGKVPGCDER</sequence>
<reference evidence="3 4" key="1">
    <citation type="submission" date="2018-05" db="EMBL/GenBank/DDBJ databases">
        <title>Draft genome of Methanospirillum stamsii Pt1.</title>
        <authorList>
            <person name="Dueholm M.S."/>
            <person name="Nielsen P.H."/>
            <person name="Bakmann L.F."/>
            <person name="Otzen D.E."/>
        </authorList>
    </citation>
    <scope>NUCLEOTIDE SEQUENCE [LARGE SCALE GENOMIC DNA]</scope>
    <source>
        <strain evidence="3 4">Pt1</strain>
    </source>
</reference>
<dbReference type="NCBIfam" id="TIGR03605">
    <property type="entry name" value="antibiot_sagB"/>
    <property type="match status" value="1"/>
</dbReference>
<dbReference type="Gene3D" id="3.40.109.10">
    <property type="entry name" value="NADH Oxidase"/>
    <property type="match status" value="1"/>
</dbReference>
<comment type="caution">
    <text evidence="3">The sequence shown here is derived from an EMBL/GenBank/DDBJ whole genome shotgun (WGS) entry which is preliminary data.</text>
</comment>
<dbReference type="GeneID" id="97608497"/>
<organism evidence="3 4">
    <name type="scientific">Methanospirillum stamsii</name>
    <dbReference type="NCBI Taxonomy" id="1277351"/>
    <lineage>
        <taxon>Archaea</taxon>
        <taxon>Methanobacteriati</taxon>
        <taxon>Methanobacteriota</taxon>
        <taxon>Stenosarchaea group</taxon>
        <taxon>Methanomicrobia</taxon>
        <taxon>Methanomicrobiales</taxon>
        <taxon>Methanospirillaceae</taxon>
        <taxon>Methanospirillum</taxon>
    </lineage>
</organism>
<dbReference type="GO" id="GO:0016491">
    <property type="term" value="F:oxidoreductase activity"/>
    <property type="evidence" value="ECO:0007669"/>
    <property type="project" value="InterPro"/>
</dbReference>
<dbReference type="OrthoDB" id="10206at2157"/>
<proteinExistence type="predicted"/>
<protein>
    <submittedName>
        <fullName evidence="3">Nitroreductase</fullName>
    </submittedName>
</protein>
<dbReference type="Pfam" id="PF00881">
    <property type="entry name" value="Nitroreductase"/>
    <property type="match status" value="1"/>
</dbReference>
<evidence type="ECO:0000256" key="1">
    <source>
        <dbReference type="SAM" id="MobiDB-lite"/>
    </source>
</evidence>
<dbReference type="InterPro" id="IPR000415">
    <property type="entry name" value="Nitroreductase-like"/>
</dbReference>
<dbReference type="InterPro" id="IPR020051">
    <property type="entry name" value="SagB-type_dehydrogenase"/>
</dbReference>
<feature type="region of interest" description="Disordered" evidence="1">
    <location>
        <begin position="1"/>
        <end position="33"/>
    </location>
</feature>
<dbReference type="AlphaFoldDB" id="A0A2V2NK90"/>
<accession>A0A2V2NK90</accession>
<dbReference type="PANTHER" id="PTHR43745">
    <property type="entry name" value="NITROREDUCTASE MJ1384-RELATED"/>
    <property type="match status" value="1"/>
</dbReference>
<dbReference type="CDD" id="cd02142">
    <property type="entry name" value="McbC_SagB-like_oxidoreductase"/>
    <property type="match status" value="1"/>
</dbReference>
<evidence type="ECO:0000313" key="3">
    <source>
        <dbReference type="EMBL" id="PWR76031.1"/>
    </source>
</evidence>
<dbReference type="InterPro" id="IPR029479">
    <property type="entry name" value="Nitroreductase"/>
</dbReference>
<dbReference type="RefSeq" id="WP_109939381.1">
    <property type="nucleotide sequence ID" value="NZ_CP176366.1"/>
</dbReference>
<evidence type="ECO:0000313" key="4">
    <source>
        <dbReference type="Proteomes" id="UP000245934"/>
    </source>
</evidence>
<dbReference type="InterPro" id="IPR052544">
    <property type="entry name" value="Bacteriocin_Proc_Enz"/>
</dbReference>
<gene>
    <name evidence="3" type="ORF">DLD82_01690</name>
</gene>
<dbReference type="SUPFAM" id="SSF55469">
    <property type="entry name" value="FMN-dependent nitroreductase-like"/>
    <property type="match status" value="1"/>
</dbReference>
<dbReference type="Proteomes" id="UP000245934">
    <property type="component" value="Unassembled WGS sequence"/>
</dbReference>
<evidence type="ECO:0000259" key="2">
    <source>
        <dbReference type="Pfam" id="PF00881"/>
    </source>
</evidence>